<dbReference type="OrthoDB" id="2192561at2759"/>
<dbReference type="EMBL" id="KN822974">
    <property type="protein sequence ID" value="KIO30235.1"/>
    <property type="molecule type" value="Genomic_DNA"/>
</dbReference>
<evidence type="ECO:0000313" key="4">
    <source>
        <dbReference type="Proteomes" id="UP000054248"/>
    </source>
</evidence>
<evidence type="ECO:0008006" key="5">
    <source>
        <dbReference type="Google" id="ProtNLM"/>
    </source>
</evidence>
<dbReference type="PANTHER" id="PTHR12821:SF0">
    <property type="entry name" value="BYSTIN"/>
    <property type="match status" value="1"/>
</dbReference>
<evidence type="ECO:0000256" key="1">
    <source>
        <dbReference type="ARBA" id="ARBA00007114"/>
    </source>
</evidence>
<dbReference type="Proteomes" id="UP000054248">
    <property type="component" value="Unassembled WGS sequence"/>
</dbReference>
<dbReference type="AlphaFoldDB" id="A0A0C3QFL8"/>
<evidence type="ECO:0000256" key="2">
    <source>
        <dbReference type="SAM" id="MobiDB-lite"/>
    </source>
</evidence>
<dbReference type="GO" id="GO:0006364">
    <property type="term" value="P:rRNA processing"/>
    <property type="evidence" value="ECO:0007669"/>
    <property type="project" value="TreeGrafter"/>
</dbReference>
<dbReference type="PANTHER" id="PTHR12821">
    <property type="entry name" value="BYSTIN"/>
    <property type="match status" value="1"/>
</dbReference>
<dbReference type="InterPro" id="IPR007955">
    <property type="entry name" value="Bystin"/>
</dbReference>
<dbReference type="GO" id="GO:0005737">
    <property type="term" value="C:cytoplasm"/>
    <property type="evidence" value="ECO:0007669"/>
    <property type="project" value="TreeGrafter"/>
</dbReference>
<protein>
    <recommendedName>
        <fullName evidence="5">Bystin-domain-containing protein</fullName>
    </recommendedName>
</protein>
<dbReference type="GO" id="GO:0030688">
    <property type="term" value="C:preribosome, small subunit precursor"/>
    <property type="evidence" value="ECO:0007669"/>
    <property type="project" value="TreeGrafter"/>
</dbReference>
<reference evidence="3 4" key="1">
    <citation type="submission" date="2014-04" db="EMBL/GenBank/DDBJ databases">
        <authorList>
            <consortium name="DOE Joint Genome Institute"/>
            <person name="Kuo A."/>
            <person name="Girlanda M."/>
            <person name="Perotto S."/>
            <person name="Kohler A."/>
            <person name="Nagy L.G."/>
            <person name="Floudas D."/>
            <person name="Copeland A."/>
            <person name="Barry K.W."/>
            <person name="Cichocki N."/>
            <person name="Veneault-Fourrey C."/>
            <person name="LaButti K."/>
            <person name="Lindquist E.A."/>
            <person name="Lipzen A."/>
            <person name="Lundell T."/>
            <person name="Morin E."/>
            <person name="Murat C."/>
            <person name="Sun H."/>
            <person name="Tunlid A."/>
            <person name="Henrissat B."/>
            <person name="Grigoriev I.V."/>
            <person name="Hibbett D.S."/>
            <person name="Martin F."/>
            <person name="Nordberg H.P."/>
            <person name="Cantor M.N."/>
            <person name="Hua S.X."/>
        </authorList>
    </citation>
    <scope>NUCLEOTIDE SEQUENCE [LARGE SCALE GENOMIC DNA]</scope>
    <source>
        <strain evidence="3 4">MUT 4182</strain>
    </source>
</reference>
<evidence type="ECO:0000313" key="3">
    <source>
        <dbReference type="EMBL" id="KIO30235.1"/>
    </source>
</evidence>
<dbReference type="GO" id="GO:0005730">
    <property type="term" value="C:nucleolus"/>
    <property type="evidence" value="ECO:0007669"/>
    <property type="project" value="TreeGrafter"/>
</dbReference>
<dbReference type="Pfam" id="PF05291">
    <property type="entry name" value="Bystin"/>
    <property type="match status" value="1"/>
</dbReference>
<comment type="similarity">
    <text evidence="1">Belongs to the bystin family.</text>
</comment>
<sequence>MPRAGPAKPPKRQEQRHNPLHVELARDEELAKYGKVTSPGRRKKKRGDSDEGDEEGAERFLDAKTSKRILNLAKLQQEEEALDMSDRTDEEEDEEEEFKGVEDGEAAGPSIAAAIRSQPTFDEDESDHEAEDLRDGFMDEEYVEELQIDEQDMQTLDKFLPSNVGERKTLADMIFAQFESGDIEAGKRIKVAAEDDGPPDPAEGLDPKVVEVYKKVGQLMNRYRSGPLPKPLKILPALPSWARLLAITEPRMWTPHAFNAATRILIANLKPSQARIYLESVLLPCVRENMEAHQGKLNVQLYEAVQKGTFKPAAFFKGILFPLAEEGCSLKEASVFASILQKTSIPILHSAAALLRLASMDYSGPISLFIRVLLDKKYALPFKVVDGMVFHFIRIANTFKPSRSLPHLPVLWHQSLLVFVQRYGSDLTPEQKDALLDVVKARPHAQIGPEIRRHIVNSVVRGEPRPMPDGDIIMS</sequence>
<accession>A0A0C3QFL8</accession>
<gene>
    <name evidence="3" type="ORF">M407DRAFT_157019</name>
</gene>
<name>A0A0C3QFL8_9AGAM</name>
<keyword evidence="4" id="KW-1185">Reference proteome</keyword>
<feature type="region of interest" description="Disordered" evidence="2">
    <location>
        <begin position="1"/>
        <end position="128"/>
    </location>
</feature>
<feature type="compositionally biased region" description="Acidic residues" evidence="2">
    <location>
        <begin position="78"/>
        <end position="97"/>
    </location>
</feature>
<feature type="compositionally biased region" description="Basic and acidic residues" evidence="2">
    <location>
        <begin position="23"/>
        <end position="32"/>
    </location>
</feature>
<dbReference type="HOGENOM" id="CLU_029727_0_1_1"/>
<organism evidence="3 4">
    <name type="scientific">Tulasnella calospora MUT 4182</name>
    <dbReference type="NCBI Taxonomy" id="1051891"/>
    <lineage>
        <taxon>Eukaryota</taxon>
        <taxon>Fungi</taxon>
        <taxon>Dikarya</taxon>
        <taxon>Basidiomycota</taxon>
        <taxon>Agaricomycotina</taxon>
        <taxon>Agaricomycetes</taxon>
        <taxon>Cantharellales</taxon>
        <taxon>Tulasnellaceae</taxon>
        <taxon>Tulasnella</taxon>
    </lineage>
</organism>
<dbReference type="GO" id="GO:0030515">
    <property type="term" value="F:snoRNA binding"/>
    <property type="evidence" value="ECO:0007669"/>
    <property type="project" value="TreeGrafter"/>
</dbReference>
<reference evidence="4" key="2">
    <citation type="submission" date="2015-01" db="EMBL/GenBank/DDBJ databases">
        <title>Evolutionary Origins and Diversification of the Mycorrhizal Mutualists.</title>
        <authorList>
            <consortium name="DOE Joint Genome Institute"/>
            <consortium name="Mycorrhizal Genomics Consortium"/>
            <person name="Kohler A."/>
            <person name="Kuo A."/>
            <person name="Nagy L.G."/>
            <person name="Floudas D."/>
            <person name="Copeland A."/>
            <person name="Barry K.W."/>
            <person name="Cichocki N."/>
            <person name="Veneault-Fourrey C."/>
            <person name="LaButti K."/>
            <person name="Lindquist E.A."/>
            <person name="Lipzen A."/>
            <person name="Lundell T."/>
            <person name="Morin E."/>
            <person name="Murat C."/>
            <person name="Riley R."/>
            <person name="Ohm R."/>
            <person name="Sun H."/>
            <person name="Tunlid A."/>
            <person name="Henrissat B."/>
            <person name="Grigoriev I.V."/>
            <person name="Hibbett D.S."/>
            <person name="Martin F."/>
        </authorList>
    </citation>
    <scope>NUCLEOTIDE SEQUENCE [LARGE SCALE GENOMIC DNA]</scope>
    <source>
        <strain evidence="4">MUT 4182</strain>
    </source>
</reference>
<dbReference type="Gene3D" id="1.25.40.480">
    <property type="match status" value="1"/>
</dbReference>
<dbReference type="STRING" id="1051891.A0A0C3QFL8"/>
<proteinExistence type="inferred from homology"/>